<protein>
    <submittedName>
        <fullName evidence="5">Uncharacterized protein</fullName>
    </submittedName>
</protein>
<comment type="subcellular location">
    <subcellularLocation>
        <location evidence="1">Cytoplasm</location>
    </subcellularLocation>
</comment>
<evidence type="ECO:0000256" key="1">
    <source>
        <dbReference type="ARBA" id="ARBA00004496"/>
    </source>
</evidence>
<evidence type="ECO:0000256" key="4">
    <source>
        <dbReference type="ARBA" id="ARBA00023186"/>
    </source>
</evidence>
<dbReference type="Proteomes" id="UP000641514">
    <property type="component" value="Unassembled WGS sequence"/>
</dbReference>
<sequence length="151" mass="15764">MGVVENGHAGFLAHVLSHANPANPEAPEMRIRRSTLVEALGNDHDVNAAVLALRQHGVPARVAATYGTAFTSISRIAEVTASGANAVAVFDTDAGRFITIPDNSTATDQDNPWLTVCAGVPPRLERALASLWAPPSAGLSHHIASNVSLSR</sequence>
<reference evidence="5" key="2">
    <citation type="submission" date="2020-09" db="EMBL/GenBank/DDBJ databases">
        <authorList>
            <person name="Sun Q."/>
            <person name="Zhou Y."/>
        </authorList>
    </citation>
    <scope>NUCLEOTIDE SEQUENCE</scope>
    <source>
        <strain evidence="5">CGMCC 1.15478</strain>
    </source>
</reference>
<proteinExistence type="inferred from homology"/>
<comment type="similarity">
    <text evidence="2">Belongs to the EspG family.</text>
</comment>
<keyword evidence="3" id="KW-0963">Cytoplasm</keyword>
<evidence type="ECO:0000313" key="6">
    <source>
        <dbReference type="Proteomes" id="UP000641514"/>
    </source>
</evidence>
<evidence type="ECO:0000256" key="3">
    <source>
        <dbReference type="ARBA" id="ARBA00022490"/>
    </source>
</evidence>
<reference evidence="5" key="1">
    <citation type="journal article" date="2014" name="Int. J. Syst. Evol. Microbiol.">
        <title>Complete genome sequence of Corynebacterium casei LMG S-19264T (=DSM 44701T), isolated from a smear-ripened cheese.</title>
        <authorList>
            <consortium name="US DOE Joint Genome Institute (JGI-PGF)"/>
            <person name="Walter F."/>
            <person name="Albersmeier A."/>
            <person name="Kalinowski J."/>
            <person name="Ruckert C."/>
        </authorList>
    </citation>
    <scope>NUCLEOTIDE SEQUENCE</scope>
    <source>
        <strain evidence="5">CGMCC 1.15478</strain>
    </source>
</reference>
<gene>
    <name evidence="5" type="ORF">GCM10011410_16480</name>
</gene>
<dbReference type="InterPro" id="IPR025734">
    <property type="entry name" value="EspG"/>
</dbReference>
<dbReference type="Pfam" id="PF14011">
    <property type="entry name" value="ESX-1_EspG"/>
    <property type="match status" value="1"/>
</dbReference>
<dbReference type="AlphaFoldDB" id="A0A916XCW7"/>
<keyword evidence="4" id="KW-0143">Chaperone</keyword>
<evidence type="ECO:0000256" key="2">
    <source>
        <dbReference type="ARBA" id="ARBA00006411"/>
    </source>
</evidence>
<evidence type="ECO:0000313" key="5">
    <source>
        <dbReference type="EMBL" id="GGC64629.1"/>
    </source>
</evidence>
<name>A0A916XCW7_9ACTN</name>
<comment type="caution">
    <text evidence="5">The sequence shown here is derived from an EMBL/GenBank/DDBJ whole genome shotgun (WGS) entry which is preliminary data.</text>
</comment>
<accession>A0A916XCW7</accession>
<dbReference type="EMBL" id="BMJH01000001">
    <property type="protein sequence ID" value="GGC64629.1"/>
    <property type="molecule type" value="Genomic_DNA"/>
</dbReference>
<keyword evidence="6" id="KW-1185">Reference proteome</keyword>
<organism evidence="5 6">
    <name type="scientific">Hoyosella rhizosphaerae</name>
    <dbReference type="NCBI Taxonomy" id="1755582"/>
    <lineage>
        <taxon>Bacteria</taxon>
        <taxon>Bacillati</taxon>
        <taxon>Actinomycetota</taxon>
        <taxon>Actinomycetes</taxon>
        <taxon>Mycobacteriales</taxon>
        <taxon>Hoyosellaceae</taxon>
        <taxon>Hoyosella</taxon>
    </lineage>
</organism>